<protein>
    <submittedName>
        <fullName evidence="1">Uncharacterized protein</fullName>
    </submittedName>
</protein>
<gene>
    <name evidence="1" type="ORF">thalar_00719</name>
</gene>
<dbReference type="HOGENOM" id="CLU_3218254_0_0_5"/>
<keyword evidence="2" id="KW-1185">Reference proteome</keyword>
<evidence type="ECO:0000313" key="2">
    <source>
        <dbReference type="Proteomes" id="UP000015351"/>
    </source>
</evidence>
<dbReference type="Proteomes" id="UP000015351">
    <property type="component" value="Unassembled WGS sequence"/>
</dbReference>
<organism evidence="1 2">
    <name type="scientific">Litoreibacter arenae DSM 19593</name>
    <dbReference type="NCBI Taxonomy" id="1123360"/>
    <lineage>
        <taxon>Bacteria</taxon>
        <taxon>Pseudomonadati</taxon>
        <taxon>Pseudomonadota</taxon>
        <taxon>Alphaproteobacteria</taxon>
        <taxon>Rhodobacterales</taxon>
        <taxon>Roseobacteraceae</taxon>
        <taxon>Litoreibacter</taxon>
    </lineage>
</organism>
<name>S9S513_9RHOB</name>
<proteinExistence type="predicted"/>
<comment type="caution">
    <text evidence="1">The sequence shown here is derived from an EMBL/GenBank/DDBJ whole genome shotgun (WGS) entry which is preliminary data.</text>
</comment>
<accession>S9S513</accession>
<evidence type="ECO:0000313" key="1">
    <source>
        <dbReference type="EMBL" id="EPX81269.1"/>
    </source>
</evidence>
<dbReference type="EMBL" id="AONI01000006">
    <property type="protein sequence ID" value="EPX81269.1"/>
    <property type="molecule type" value="Genomic_DNA"/>
</dbReference>
<reference evidence="2" key="1">
    <citation type="journal article" date="2013" name="Stand. Genomic Sci.">
        <title>Genome sequence of the Litoreibacter arenae type strain (DSM 19593(T)), a member of the Roseobacter clade isolated from sea sand.</title>
        <authorList>
            <person name="Riedel T."/>
            <person name="Fiebig A."/>
            <person name="Petersen J."/>
            <person name="Gronow S."/>
            <person name="Kyrpides N.C."/>
            <person name="Goker M."/>
            <person name="Klenk H.P."/>
        </authorList>
    </citation>
    <scope>NUCLEOTIDE SEQUENCE [LARGE SCALE GENOMIC DNA]</scope>
    <source>
        <strain evidence="2">DSM 19593</strain>
    </source>
</reference>
<dbReference type="AlphaFoldDB" id="S9S513"/>
<sequence>MLASLNSLDALCSSGVPSLKYSLLALKSAAHLTKTVCGDIRIMF</sequence>